<organism evidence="3 4">
    <name type="scientific">Pedobacter antarcticus</name>
    <dbReference type="NCBI Taxonomy" id="34086"/>
    <lineage>
        <taxon>Bacteria</taxon>
        <taxon>Pseudomonadati</taxon>
        <taxon>Bacteroidota</taxon>
        <taxon>Sphingobacteriia</taxon>
        <taxon>Sphingobacteriales</taxon>
        <taxon>Sphingobacteriaceae</taxon>
        <taxon>Pedobacter</taxon>
    </lineage>
</organism>
<feature type="domain" description="Tape measure protein N-terminal" evidence="2">
    <location>
        <begin position="73"/>
        <end position="257"/>
    </location>
</feature>
<evidence type="ECO:0000313" key="3">
    <source>
        <dbReference type="EMBL" id="SFE54237.1"/>
    </source>
</evidence>
<dbReference type="Proteomes" id="UP000183129">
    <property type="component" value="Unassembled WGS sequence"/>
</dbReference>
<reference evidence="3 4" key="1">
    <citation type="submission" date="2016-10" db="EMBL/GenBank/DDBJ databases">
        <authorList>
            <person name="de Groot N.N."/>
        </authorList>
    </citation>
    <scope>NUCLEOTIDE SEQUENCE [LARGE SCALE GENOMIC DNA]</scope>
    <source>
        <strain evidence="3 4">ATCC 51969</strain>
    </source>
</reference>
<evidence type="ECO:0000256" key="1">
    <source>
        <dbReference type="SAM" id="Coils"/>
    </source>
</evidence>
<dbReference type="InterPro" id="IPR013491">
    <property type="entry name" value="Tape_meas_N"/>
</dbReference>
<gene>
    <name evidence="3" type="ORF">SAMN03003324_00837</name>
</gene>
<evidence type="ECO:0000313" key="4">
    <source>
        <dbReference type="Proteomes" id="UP000183129"/>
    </source>
</evidence>
<accession>A0A1I2BE41</accession>
<dbReference type="Pfam" id="PF20155">
    <property type="entry name" value="TMP_3"/>
    <property type="match status" value="1"/>
</dbReference>
<feature type="coiled-coil region" evidence="1">
    <location>
        <begin position="772"/>
        <end position="806"/>
    </location>
</feature>
<sequence>MGVSVTGGGLHFDATIDGSQFQAQINRMESDLNRITNKAINQGNEIENWVKKATSAATAFFSLNAAQGFISTLIDVRSQFQQLDIAFTTMLKSKATANALMKELVTFAAETPFGLKDAASAAKQLLAYGSTAKTVVGELRMLGDVASGVSVPIGDLVYLYGTLKTQGRAYLMDIRQFAGRGIPIYAELAKVLKVSKDEVSALVTAGKVGFPEIEQAFKNMTATGSMFGGLMEAQSKTWTGQIERFKDAWDVMLNEIGKSQEGLFATGISGLTAMVENYQSIIDIITVSVAAYGVYRTALLATAAFERVSTASKFGLALAVNQESVARIANAQALAVELRAEVSNLAIKKASATQAALNAVQSQASAVASLREAEAKIANTATNNVIAAQEKASIARKAALAATSQFYTAQQRLETLSKTESSAAELNHLRAQVSNLAVKKAAAIQAAINAAANVKVVESKVLEVSTEKVLAAQERVAITRKAALSASSEFYAAQQKLEATAKVANSAATVELTAVESLNAAGKRILAKATAAYNTVLAASPVLAFTAVITALGLVIYSLTQITNAAEESQRLLTESHEEGGKTADSQKRKIDLLIAVLKDETSTVEQKKAAYDKLQDTTEGVLKGYSLEEIAIGKAVSSLEDYIVKIREAASARKAFAEYNELADQMDALERQGISSISTWTRLGRSIQNTFSPTSKGLSFGEWANEVFDSKAASDRIVGQEKGVLQDAMDALKKEFGGKFNEIISGTDETSTSTVKKSRTVDVIDADIKKLKEEQTAVSETSAQYKKFQNQINALEAERTRITGASAKASREEDNSLKRKAEMLNKIFELNERYIANSLTDDEQKLQSIRNAYKALQRDIDIYNANPKNNKVNPNLKPALEKAIENQQYANDTKILQVELDKQKDLYQQYEENKVTLGITAAEKIRQKNGNYFNEELAENKVNYSTYLEYLEAQRAKLLDKDPMNMSGPELERLSDYNKRIDEQVKLQKEAYAVLLNDNSTYQQLKASATERYNKKISELAGNENAGRRAVLTKGYQDEVNHLSEAMLQKTDIYKKAAQEALILTRQETIKQIAALNNLIESGLIPTDQVAKIQAEISKLKFNLNIGVNEGNLNSLKDEFTRVAAQLKVKDENGTEIILSDDDYKSIITRLAEIQTKIDNIVNPGTGKVKSDFAKGLEESFDYLQKGKGASDVAKGLSKDLSQLSSGFNELSGALGGNDTQAGYLLDTIGQLTKAGSDAAGAFASFASGDIIGGITKTMSAVTSIISIGRKVKEMNAAARKEVETFYANAIAGEREYQDLLKQRELQTIRNNKIALQGIRDELKLRKSQNDEYAKEANEIMAKLNTKSFIASESYTHGTWLRKAKVNKTYSSLNGMGFEQLSQLLAQGKLEGDAKALVERLKELESKGYDAQQAITELARETSELFTGTTSSNLTNTLSQMFAEGKTSAADLADFFKQSMDDAALSIFKNKVLAGAMESFYAEFDKAAQSGDELTSDEIATLNGLFTSLTGDALKKFEEFKKITGSDLMGKSTDQPASGVSGKIVGEALTEGTANRMLGISIGQYDEIKRQGIEARAYFEMAVSNFQVQVRIEQNTLRTADNTDQLTRLKKIEENLDQIASNTKIDSGSSLDQLLRNGGIKA</sequence>
<name>A0A1I2BE41_9SPHI</name>
<dbReference type="EMBL" id="FONS01000001">
    <property type="protein sequence ID" value="SFE54237.1"/>
    <property type="molecule type" value="Genomic_DNA"/>
</dbReference>
<keyword evidence="1" id="KW-0175">Coiled coil</keyword>
<proteinExistence type="predicted"/>
<feature type="coiled-coil region" evidence="1">
    <location>
        <begin position="321"/>
        <end position="348"/>
    </location>
</feature>
<feature type="coiled-coil region" evidence="1">
    <location>
        <begin position="1388"/>
        <end position="1422"/>
    </location>
</feature>
<dbReference type="RefSeq" id="WP_074963899.1">
    <property type="nucleotide sequence ID" value="NZ_FONS01000001.1"/>
</dbReference>
<feature type="coiled-coil region" evidence="1">
    <location>
        <begin position="840"/>
        <end position="867"/>
    </location>
</feature>
<evidence type="ECO:0000259" key="2">
    <source>
        <dbReference type="Pfam" id="PF20155"/>
    </source>
</evidence>
<protein>
    <recommendedName>
        <fullName evidence="2">Tape measure protein N-terminal domain-containing protein</fullName>
    </recommendedName>
</protein>